<feature type="compositionally biased region" description="Gly residues" evidence="1">
    <location>
        <begin position="52"/>
        <end position="61"/>
    </location>
</feature>
<name>A0A841GZK1_9BACT</name>
<evidence type="ECO:0000313" key="4">
    <source>
        <dbReference type="Proteomes" id="UP000582837"/>
    </source>
</evidence>
<gene>
    <name evidence="3" type="ORF">HNQ61_002778</name>
</gene>
<sequence length="61" mass="6005">MRILRFTLAAALLATAGACTRTDGLTAPTGAGRDLTPPPSTPDHPPADSTGDWGGALGSGT</sequence>
<protein>
    <submittedName>
        <fullName evidence="3">Uncharacterized protein</fullName>
    </submittedName>
</protein>
<accession>A0A841GZK1</accession>
<keyword evidence="2" id="KW-0732">Signal</keyword>
<reference evidence="3 4" key="1">
    <citation type="submission" date="2020-08" db="EMBL/GenBank/DDBJ databases">
        <title>Genomic Encyclopedia of Type Strains, Phase IV (KMG-IV): sequencing the most valuable type-strain genomes for metagenomic binning, comparative biology and taxonomic classification.</title>
        <authorList>
            <person name="Goeker M."/>
        </authorList>
    </citation>
    <scope>NUCLEOTIDE SEQUENCE [LARGE SCALE GENOMIC DNA]</scope>
    <source>
        <strain evidence="3 4">DSM 29007</strain>
    </source>
</reference>
<dbReference type="EMBL" id="JACHIA010000007">
    <property type="protein sequence ID" value="MBB6071154.1"/>
    <property type="molecule type" value="Genomic_DNA"/>
</dbReference>
<keyword evidence="4" id="KW-1185">Reference proteome</keyword>
<comment type="caution">
    <text evidence="3">The sequence shown here is derived from an EMBL/GenBank/DDBJ whole genome shotgun (WGS) entry which is preliminary data.</text>
</comment>
<proteinExistence type="predicted"/>
<dbReference type="PROSITE" id="PS51257">
    <property type="entry name" value="PROKAR_LIPOPROTEIN"/>
    <property type="match status" value="1"/>
</dbReference>
<dbReference type="RefSeq" id="WP_170033792.1">
    <property type="nucleotide sequence ID" value="NZ_JABDTL010000001.1"/>
</dbReference>
<evidence type="ECO:0000256" key="2">
    <source>
        <dbReference type="SAM" id="SignalP"/>
    </source>
</evidence>
<organism evidence="3 4">
    <name type="scientific">Longimicrobium terrae</name>
    <dbReference type="NCBI Taxonomy" id="1639882"/>
    <lineage>
        <taxon>Bacteria</taxon>
        <taxon>Pseudomonadati</taxon>
        <taxon>Gemmatimonadota</taxon>
        <taxon>Longimicrobiia</taxon>
        <taxon>Longimicrobiales</taxon>
        <taxon>Longimicrobiaceae</taxon>
        <taxon>Longimicrobium</taxon>
    </lineage>
</organism>
<dbReference type="Proteomes" id="UP000582837">
    <property type="component" value="Unassembled WGS sequence"/>
</dbReference>
<feature type="signal peptide" evidence="2">
    <location>
        <begin position="1"/>
        <end position="21"/>
    </location>
</feature>
<evidence type="ECO:0000313" key="3">
    <source>
        <dbReference type="EMBL" id="MBB6071154.1"/>
    </source>
</evidence>
<dbReference type="AlphaFoldDB" id="A0A841GZK1"/>
<evidence type="ECO:0000256" key="1">
    <source>
        <dbReference type="SAM" id="MobiDB-lite"/>
    </source>
</evidence>
<feature type="region of interest" description="Disordered" evidence="1">
    <location>
        <begin position="20"/>
        <end position="61"/>
    </location>
</feature>
<feature type="chain" id="PRO_5032378303" evidence="2">
    <location>
        <begin position="22"/>
        <end position="61"/>
    </location>
</feature>